<dbReference type="EMBL" id="JAODUP010001206">
    <property type="protein sequence ID" value="KAK2140911.1"/>
    <property type="molecule type" value="Genomic_DNA"/>
</dbReference>
<dbReference type="PRINTS" id="PR00700">
    <property type="entry name" value="PRTYPHPHTASE"/>
</dbReference>
<dbReference type="SMART" id="SM00404">
    <property type="entry name" value="PTPc_motif"/>
    <property type="match status" value="1"/>
</dbReference>
<dbReference type="PANTHER" id="PTHR19134">
    <property type="entry name" value="RECEPTOR-TYPE TYROSINE-PROTEIN PHOSPHATASE"/>
    <property type="match status" value="1"/>
</dbReference>
<sequence length="390" mass="44027">VPKERRCDYLTGLTFGYHLSGNTSWVSINADLSVNTVIISFRDPGMYIMQMTAINNQEITSESGSQCVVIKGKLSDVLWLRLMKKPHLLELQTFHSQSVFIASDGSIINGVGADNFTQQGNENSSGFAYIEDENPDINSVIPIADFESYVNRKNISDEFKTLPASDNTKCEVAIKSENSKKNRFDNIYPYDYNRVTLIKDDSNTDTDYTNACFIKGYGDSEKTYIAAQGVKPETVGDFWKMIWQYHINSIVMLVNTVEENKESSPRPIYHFQFRSWTEKGGLLYGPSTLLHFHKRVHLFDSQRTGPLVVHCGTGVGRTGTFIALDILLQQIVQEKGVNVYGCVKTLRQQRMQMVQIQGQYVLLHDTILESIIVGKTSYSCSTLSDELKNI</sequence>
<keyword evidence="4" id="KW-1185">Reference proteome</keyword>
<name>A0AAD9ITY5_9ANNE</name>
<dbReference type="PANTHER" id="PTHR19134:SF449">
    <property type="entry name" value="TYROSINE-PROTEIN PHOSPHATASE 1"/>
    <property type="match status" value="1"/>
</dbReference>
<dbReference type="InterPro" id="IPR029021">
    <property type="entry name" value="Prot-tyrosine_phosphatase-like"/>
</dbReference>
<dbReference type="AlphaFoldDB" id="A0AAD9ITY5"/>
<protein>
    <submittedName>
        <fullName evidence="3">Uncharacterized protein</fullName>
    </submittedName>
</protein>
<proteinExistence type="predicted"/>
<reference evidence="3" key="1">
    <citation type="journal article" date="2023" name="Mol. Biol. Evol.">
        <title>Third-Generation Sequencing Reveals the Adaptive Role of the Epigenome in Three Deep-Sea Polychaetes.</title>
        <authorList>
            <person name="Perez M."/>
            <person name="Aroh O."/>
            <person name="Sun Y."/>
            <person name="Lan Y."/>
            <person name="Juniper S.K."/>
            <person name="Young C.R."/>
            <person name="Angers B."/>
            <person name="Qian P.Y."/>
        </authorList>
    </citation>
    <scope>NUCLEOTIDE SEQUENCE</scope>
    <source>
        <strain evidence="3">P08H-3</strain>
    </source>
</reference>
<dbReference type="PROSITE" id="PS00383">
    <property type="entry name" value="TYR_PHOSPHATASE_1"/>
    <property type="match status" value="1"/>
</dbReference>
<feature type="domain" description="Tyrosine-protein phosphatase" evidence="1">
    <location>
        <begin position="155"/>
        <end position="370"/>
    </location>
</feature>
<feature type="non-terminal residue" evidence="3">
    <location>
        <position position="390"/>
    </location>
</feature>
<dbReference type="SMART" id="SM00194">
    <property type="entry name" value="PTPc"/>
    <property type="match status" value="1"/>
</dbReference>
<dbReference type="PROSITE" id="PS50056">
    <property type="entry name" value="TYR_PHOSPHATASE_2"/>
    <property type="match status" value="1"/>
</dbReference>
<dbReference type="InterPro" id="IPR003595">
    <property type="entry name" value="Tyr_Pase_cat"/>
</dbReference>
<gene>
    <name evidence="3" type="ORF">LSH36_1206g00050</name>
</gene>
<dbReference type="SUPFAM" id="SSF52799">
    <property type="entry name" value="(Phosphotyrosine protein) phosphatases II"/>
    <property type="match status" value="1"/>
</dbReference>
<dbReference type="Proteomes" id="UP001208570">
    <property type="component" value="Unassembled WGS sequence"/>
</dbReference>
<dbReference type="InterPro" id="IPR050348">
    <property type="entry name" value="Protein-Tyr_Phosphatase"/>
</dbReference>
<dbReference type="InterPro" id="IPR000242">
    <property type="entry name" value="PTP_cat"/>
</dbReference>
<evidence type="ECO:0000313" key="3">
    <source>
        <dbReference type="EMBL" id="KAK2140911.1"/>
    </source>
</evidence>
<dbReference type="Pfam" id="PF00102">
    <property type="entry name" value="Y_phosphatase"/>
    <property type="match status" value="1"/>
</dbReference>
<dbReference type="PROSITE" id="PS50055">
    <property type="entry name" value="TYR_PHOSPHATASE_PTP"/>
    <property type="match status" value="1"/>
</dbReference>
<dbReference type="InterPro" id="IPR016130">
    <property type="entry name" value="Tyr_Pase_AS"/>
</dbReference>
<organism evidence="3 4">
    <name type="scientific">Paralvinella palmiformis</name>
    <dbReference type="NCBI Taxonomy" id="53620"/>
    <lineage>
        <taxon>Eukaryota</taxon>
        <taxon>Metazoa</taxon>
        <taxon>Spiralia</taxon>
        <taxon>Lophotrochozoa</taxon>
        <taxon>Annelida</taxon>
        <taxon>Polychaeta</taxon>
        <taxon>Sedentaria</taxon>
        <taxon>Canalipalpata</taxon>
        <taxon>Terebellida</taxon>
        <taxon>Terebelliformia</taxon>
        <taxon>Alvinellidae</taxon>
        <taxon>Paralvinella</taxon>
    </lineage>
</organism>
<dbReference type="InterPro" id="IPR000387">
    <property type="entry name" value="Tyr_Pase_dom"/>
</dbReference>
<evidence type="ECO:0000259" key="1">
    <source>
        <dbReference type="PROSITE" id="PS50055"/>
    </source>
</evidence>
<dbReference type="GO" id="GO:0004725">
    <property type="term" value="F:protein tyrosine phosphatase activity"/>
    <property type="evidence" value="ECO:0007669"/>
    <property type="project" value="InterPro"/>
</dbReference>
<dbReference type="Gene3D" id="3.90.190.10">
    <property type="entry name" value="Protein tyrosine phosphatase superfamily"/>
    <property type="match status" value="2"/>
</dbReference>
<feature type="domain" description="Tyrosine specific protein phosphatases" evidence="2">
    <location>
        <begin position="290"/>
        <end position="361"/>
    </location>
</feature>
<comment type="caution">
    <text evidence="3">The sequence shown here is derived from an EMBL/GenBank/DDBJ whole genome shotgun (WGS) entry which is preliminary data.</text>
</comment>
<accession>A0AAD9ITY5</accession>
<evidence type="ECO:0000259" key="2">
    <source>
        <dbReference type="PROSITE" id="PS50056"/>
    </source>
</evidence>
<evidence type="ECO:0000313" key="4">
    <source>
        <dbReference type="Proteomes" id="UP001208570"/>
    </source>
</evidence>